<evidence type="ECO:0000313" key="1">
    <source>
        <dbReference type="EMBL" id="MBC8176065.1"/>
    </source>
</evidence>
<protein>
    <submittedName>
        <fullName evidence="1">Molybdenum cofactor biosynthesis protein MoaE</fullName>
    </submittedName>
</protein>
<dbReference type="Proteomes" id="UP000650524">
    <property type="component" value="Unassembled WGS sequence"/>
</dbReference>
<evidence type="ECO:0000313" key="2">
    <source>
        <dbReference type="Proteomes" id="UP000650524"/>
    </source>
</evidence>
<sequence>MDLSKMIQTVKQHPRYPKMGMIASHLGVVRETSLKGGTVTGIEIEFDEDAIERIISNTKQKPGIVEVMIETSSGRLNVGDDIMAVVVGGDTREHVFPALIEAVDMIKREGASKSEIRN</sequence>
<dbReference type="GO" id="GO:0006777">
    <property type="term" value="P:Mo-molybdopterin cofactor biosynthetic process"/>
    <property type="evidence" value="ECO:0007669"/>
    <property type="project" value="InterPro"/>
</dbReference>
<dbReference type="InterPro" id="IPR036563">
    <property type="entry name" value="MoaE_sf"/>
</dbReference>
<gene>
    <name evidence="1" type="ORF">H8E19_01565</name>
</gene>
<dbReference type="Pfam" id="PF02391">
    <property type="entry name" value="MoaE"/>
    <property type="match status" value="1"/>
</dbReference>
<organism evidence="1 2">
    <name type="scientific">Candidatus Desulfacyla euxinica</name>
    <dbReference type="NCBI Taxonomy" id="2841693"/>
    <lineage>
        <taxon>Bacteria</taxon>
        <taxon>Deltaproteobacteria</taxon>
        <taxon>Candidatus Desulfacyla</taxon>
    </lineage>
</organism>
<dbReference type="InterPro" id="IPR003448">
    <property type="entry name" value="Mopterin_biosynth_MoaE"/>
</dbReference>
<dbReference type="Gene3D" id="3.90.1170.40">
    <property type="entry name" value="Molybdopterin biosynthesis MoaE subunit"/>
    <property type="match status" value="1"/>
</dbReference>
<dbReference type="SUPFAM" id="SSF54690">
    <property type="entry name" value="Molybdopterin synthase subunit MoaE"/>
    <property type="match status" value="1"/>
</dbReference>
<dbReference type="EMBL" id="JACNJD010000082">
    <property type="protein sequence ID" value="MBC8176065.1"/>
    <property type="molecule type" value="Genomic_DNA"/>
</dbReference>
<reference evidence="1 2" key="1">
    <citation type="submission" date="2020-08" db="EMBL/GenBank/DDBJ databases">
        <title>Bridging the membrane lipid divide: bacteria of the FCB group superphylum have the potential to synthesize archaeal ether lipids.</title>
        <authorList>
            <person name="Villanueva L."/>
            <person name="Von Meijenfeldt F.A.B."/>
            <person name="Westbye A.B."/>
            <person name="Yadav S."/>
            <person name="Hopmans E.C."/>
            <person name="Dutilh B.E."/>
            <person name="Sinninghe Damste J.S."/>
        </authorList>
    </citation>
    <scope>NUCLEOTIDE SEQUENCE [LARGE SCALE GENOMIC DNA]</scope>
    <source>
        <strain evidence="1">NIOZ-UU27</strain>
    </source>
</reference>
<accession>A0A8J6MX07</accession>
<proteinExistence type="predicted"/>
<dbReference type="AlphaFoldDB" id="A0A8J6MX07"/>
<name>A0A8J6MX07_9DELT</name>
<comment type="caution">
    <text evidence="1">The sequence shown here is derived from an EMBL/GenBank/DDBJ whole genome shotgun (WGS) entry which is preliminary data.</text>
</comment>
<dbReference type="UniPathway" id="UPA00344"/>